<name>A0ABW3Y7V3_9ACTN</name>
<keyword evidence="1" id="KW-0732">Signal</keyword>
<protein>
    <recommendedName>
        <fullName evidence="4">SH3 domain-containing protein</fullName>
    </recommendedName>
</protein>
<dbReference type="RefSeq" id="WP_377567442.1">
    <property type="nucleotide sequence ID" value="NZ_JBHTMP010000005.1"/>
</dbReference>
<organism evidence="2 3">
    <name type="scientific">Micromonospora sonneratiae</name>
    <dbReference type="NCBI Taxonomy" id="1184706"/>
    <lineage>
        <taxon>Bacteria</taxon>
        <taxon>Bacillati</taxon>
        <taxon>Actinomycetota</taxon>
        <taxon>Actinomycetes</taxon>
        <taxon>Micromonosporales</taxon>
        <taxon>Micromonosporaceae</taxon>
        <taxon>Micromonospora</taxon>
    </lineage>
</organism>
<feature type="signal peptide" evidence="1">
    <location>
        <begin position="1"/>
        <end position="33"/>
    </location>
</feature>
<sequence>MQRLHPVRRIFVTFVATIVALLGSAVVASPAQAYCGWTPTRNGEGYLISNRMTHMRTGPYAECQHNLEIGAGKKLWLWCGYHNSYGNYWYYARLDGTNVHGWVFSGNVDTYDYDDNGDGIAWLTGC</sequence>
<accession>A0ABW3Y7V3</accession>
<evidence type="ECO:0008006" key="4">
    <source>
        <dbReference type="Google" id="ProtNLM"/>
    </source>
</evidence>
<dbReference type="Proteomes" id="UP001597260">
    <property type="component" value="Unassembled WGS sequence"/>
</dbReference>
<comment type="caution">
    <text evidence="2">The sequence shown here is derived from an EMBL/GenBank/DDBJ whole genome shotgun (WGS) entry which is preliminary data.</text>
</comment>
<dbReference type="EMBL" id="JBHTMP010000005">
    <property type="protein sequence ID" value="MFD1320446.1"/>
    <property type="molecule type" value="Genomic_DNA"/>
</dbReference>
<evidence type="ECO:0000313" key="2">
    <source>
        <dbReference type="EMBL" id="MFD1320446.1"/>
    </source>
</evidence>
<reference evidence="3" key="1">
    <citation type="journal article" date="2019" name="Int. J. Syst. Evol. Microbiol.">
        <title>The Global Catalogue of Microorganisms (GCM) 10K type strain sequencing project: providing services to taxonomists for standard genome sequencing and annotation.</title>
        <authorList>
            <consortium name="The Broad Institute Genomics Platform"/>
            <consortium name="The Broad Institute Genome Sequencing Center for Infectious Disease"/>
            <person name="Wu L."/>
            <person name="Ma J."/>
        </authorList>
    </citation>
    <scope>NUCLEOTIDE SEQUENCE [LARGE SCALE GENOMIC DNA]</scope>
    <source>
        <strain evidence="3">JCM 31037</strain>
    </source>
</reference>
<evidence type="ECO:0000313" key="3">
    <source>
        <dbReference type="Proteomes" id="UP001597260"/>
    </source>
</evidence>
<feature type="chain" id="PRO_5045811597" description="SH3 domain-containing protein" evidence="1">
    <location>
        <begin position="34"/>
        <end position="126"/>
    </location>
</feature>
<evidence type="ECO:0000256" key="1">
    <source>
        <dbReference type="SAM" id="SignalP"/>
    </source>
</evidence>
<gene>
    <name evidence="2" type="ORF">ACFQ4H_04995</name>
</gene>
<keyword evidence="3" id="KW-1185">Reference proteome</keyword>
<proteinExistence type="predicted"/>